<sequence length="441" mass="49931">MSFFDEDRVMERLDPLQANLEVLREELRQDLRIANGTHTGMPQPPARRSHRGTPDLFANTSLDESLNALPAAPPRLVPHRQDREAAQRQRNDEFHVRQFRRQLARNEQQAADAKIKADRRADRLNAHRRQEADVHAAVARAFENWKTDSPATFERFRTHQVHALYAATSAVRVTDILLWFGDMPADATKALEDLAKYLHVEAVLQTDLNSAERAEAFGEGEGAPFLNPEIAHASKMTSVNKRGEEATYQSHSIYGMGKDHASLSKLALDFTGEGEEKTRVLRIEGAFNIRKTLLETAPLDSRFPKVSLSKSIDGRIMDWCRAAFSSLTSIREGAHATNLPTDVKKRCISLQNHIMTLIGHLEKRISAYNQMTELISTHLLQKSKTWKETTDAAEKASLYGEISEIVTKLEQCEEEYGDILPLWRIYVPWIENGEEKDEGGD</sequence>
<evidence type="ECO:0000313" key="1">
    <source>
        <dbReference type="EMBL" id="EME80623.1"/>
    </source>
</evidence>
<dbReference type="HOGENOM" id="CLU_621306_0_0_1"/>
<dbReference type="EMBL" id="KB446561">
    <property type="protein sequence ID" value="EME80623.1"/>
    <property type="molecule type" value="Genomic_DNA"/>
</dbReference>
<dbReference type="Proteomes" id="UP000016932">
    <property type="component" value="Unassembled WGS sequence"/>
</dbReference>
<dbReference type="KEGG" id="pfj:MYCFIDRAFT_177553"/>
<gene>
    <name evidence="1" type="ORF">MYCFIDRAFT_177553</name>
</gene>
<dbReference type="RefSeq" id="XP_007929509.1">
    <property type="nucleotide sequence ID" value="XM_007931318.1"/>
</dbReference>
<dbReference type="OrthoDB" id="3646116at2759"/>
<keyword evidence="2" id="KW-1185">Reference proteome</keyword>
<organism evidence="1 2">
    <name type="scientific">Pseudocercospora fijiensis (strain CIRAD86)</name>
    <name type="common">Black leaf streak disease fungus</name>
    <name type="synonym">Mycosphaerella fijiensis</name>
    <dbReference type="NCBI Taxonomy" id="383855"/>
    <lineage>
        <taxon>Eukaryota</taxon>
        <taxon>Fungi</taxon>
        <taxon>Dikarya</taxon>
        <taxon>Ascomycota</taxon>
        <taxon>Pezizomycotina</taxon>
        <taxon>Dothideomycetes</taxon>
        <taxon>Dothideomycetidae</taxon>
        <taxon>Mycosphaerellales</taxon>
        <taxon>Mycosphaerellaceae</taxon>
        <taxon>Pseudocercospora</taxon>
    </lineage>
</organism>
<dbReference type="eggNOG" id="ENOG502R9QT">
    <property type="taxonomic scope" value="Eukaryota"/>
</dbReference>
<evidence type="ECO:0000313" key="2">
    <source>
        <dbReference type="Proteomes" id="UP000016932"/>
    </source>
</evidence>
<reference evidence="1 2" key="1">
    <citation type="journal article" date="2012" name="PLoS Pathog.">
        <title>Diverse lifestyles and strategies of plant pathogenesis encoded in the genomes of eighteen Dothideomycetes fungi.</title>
        <authorList>
            <person name="Ohm R.A."/>
            <person name="Feau N."/>
            <person name="Henrissat B."/>
            <person name="Schoch C.L."/>
            <person name="Horwitz B.A."/>
            <person name="Barry K.W."/>
            <person name="Condon B.J."/>
            <person name="Copeland A.C."/>
            <person name="Dhillon B."/>
            <person name="Glaser F."/>
            <person name="Hesse C.N."/>
            <person name="Kosti I."/>
            <person name="LaButti K."/>
            <person name="Lindquist E.A."/>
            <person name="Lucas S."/>
            <person name="Salamov A.A."/>
            <person name="Bradshaw R.E."/>
            <person name="Ciuffetti L."/>
            <person name="Hamelin R.C."/>
            <person name="Kema G.H.J."/>
            <person name="Lawrence C."/>
            <person name="Scott J.A."/>
            <person name="Spatafora J.W."/>
            <person name="Turgeon B.G."/>
            <person name="de Wit P.J.G.M."/>
            <person name="Zhong S."/>
            <person name="Goodwin S.B."/>
            <person name="Grigoriev I.V."/>
        </authorList>
    </citation>
    <scope>NUCLEOTIDE SEQUENCE [LARGE SCALE GENOMIC DNA]</scope>
    <source>
        <strain evidence="1 2">CIRAD86</strain>
    </source>
</reference>
<name>M3ATZ4_PSEFD</name>
<protein>
    <submittedName>
        <fullName evidence="1">Uncharacterized protein</fullName>
    </submittedName>
</protein>
<dbReference type="GeneID" id="19333782"/>
<dbReference type="AlphaFoldDB" id="M3ATZ4"/>
<proteinExistence type="predicted"/>
<accession>M3ATZ4</accession>
<dbReference type="VEuPathDB" id="FungiDB:MYCFIDRAFT_177553"/>